<dbReference type="Proteomes" id="UP000076630">
    <property type="component" value="Unassembled WGS sequence"/>
</dbReference>
<gene>
    <name evidence="2" type="ORF">AV926_08320</name>
</gene>
<protein>
    <submittedName>
        <fullName evidence="2">Uncharacterized protein</fullName>
    </submittedName>
</protein>
<organism evidence="2 3">
    <name type="scientific">Myroides marinus</name>
    <dbReference type="NCBI Taxonomy" id="703342"/>
    <lineage>
        <taxon>Bacteria</taxon>
        <taxon>Pseudomonadati</taxon>
        <taxon>Bacteroidota</taxon>
        <taxon>Flavobacteriia</taxon>
        <taxon>Flavobacteriales</taxon>
        <taxon>Flavobacteriaceae</taxon>
        <taxon>Myroides</taxon>
    </lineage>
</organism>
<dbReference type="RefSeq" id="WP_038985661.1">
    <property type="nucleotide sequence ID" value="NZ_JWJO01000014.1"/>
</dbReference>
<feature type="transmembrane region" description="Helical" evidence="1">
    <location>
        <begin position="40"/>
        <end position="59"/>
    </location>
</feature>
<comment type="caution">
    <text evidence="2">The sequence shown here is derived from an EMBL/GenBank/DDBJ whole genome shotgun (WGS) entry which is preliminary data.</text>
</comment>
<sequence length="92" mass="11113">MRFFEYFWVKLVLLLAFLTLPYILALAVFDQQDQWGRALLAVYTLFGMVVGNIIYLFFYSVFKDNEQERKLFWFGFVYIVFLTSLYAELHLK</sequence>
<feature type="transmembrane region" description="Helical" evidence="1">
    <location>
        <begin position="6"/>
        <end position="28"/>
    </location>
</feature>
<keyword evidence="1" id="KW-0812">Transmembrane</keyword>
<keyword evidence="1" id="KW-0472">Membrane</keyword>
<proteinExistence type="predicted"/>
<dbReference type="AlphaFoldDB" id="A0A163Z8U7"/>
<name>A0A163Z8U7_9FLAO</name>
<keyword evidence="1" id="KW-1133">Transmembrane helix</keyword>
<evidence type="ECO:0000313" key="3">
    <source>
        <dbReference type="Proteomes" id="UP000076630"/>
    </source>
</evidence>
<keyword evidence="3" id="KW-1185">Reference proteome</keyword>
<reference evidence="2 3" key="1">
    <citation type="submission" date="2016-01" db="EMBL/GenBank/DDBJ databases">
        <title>Whole genome sequencing of Myroides marinus L41.</title>
        <authorList>
            <person name="Hong K.W."/>
        </authorList>
    </citation>
    <scope>NUCLEOTIDE SEQUENCE [LARGE SCALE GENOMIC DNA]</scope>
    <source>
        <strain evidence="2 3">L41</strain>
    </source>
</reference>
<evidence type="ECO:0000313" key="2">
    <source>
        <dbReference type="EMBL" id="KZE81283.1"/>
    </source>
</evidence>
<accession>A0A163Z8U7</accession>
<dbReference type="EMBL" id="LQNU01000053">
    <property type="protein sequence ID" value="KZE81283.1"/>
    <property type="molecule type" value="Genomic_DNA"/>
</dbReference>
<evidence type="ECO:0000256" key="1">
    <source>
        <dbReference type="SAM" id="Phobius"/>
    </source>
</evidence>
<feature type="transmembrane region" description="Helical" evidence="1">
    <location>
        <begin position="71"/>
        <end position="89"/>
    </location>
</feature>